<evidence type="ECO:0000256" key="1">
    <source>
        <dbReference type="SAM" id="SignalP"/>
    </source>
</evidence>
<evidence type="ECO:0000313" key="3">
    <source>
        <dbReference type="Proteomes" id="UP001221189"/>
    </source>
</evidence>
<keyword evidence="3" id="KW-1185">Reference proteome</keyword>
<feature type="chain" id="PRO_5047216409" description="DUF1566 domain-containing protein" evidence="1">
    <location>
        <begin position="28"/>
        <end position="241"/>
    </location>
</feature>
<reference evidence="2 3" key="1">
    <citation type="submission" date="2022-10" db="EMBL/GenBank/DDBJ databases">
        <title>Paucibacter sp. hw1 Genome sequencing.</title>
        <authorList>
            <person name="Park S."/>
        </authorList>
    </citation>
    <scope>NUCLEOTIDE SEQUENCE [LARGE SCALE GENOMIC DNA]</scope>
    <source>
        <strain evidence="3">hw1</strain>
    </source>
</reference>
<accession>A0ABT5KCQ6</accession>
<keyword evidence="1" id="KW-0732">Signal</keyword>
<feature type="signal peptide" evidence="1">
    <location>
        <begin position="1"/>
        <end position="27"/>
    </location>
</feature>
<protein>
    <recommendedName>
        <fullName evidence="4">DUF1566 domain-containing protein</fullName>
    </recommendedName>
</protein>
<dbReference type="EMBL" id="JAQQXT010000004">
    <property type="protein sequence ID" value="MDC8771714.1"/>
    <property type="molecule type" value="Genomic_DNA"/>
</dbReference>
<evidence type="ECO:0000313" key="2">
    <source>
        <dbReference type="EMBL" id="MDC8771714.1"/>
    </source>
</evidence>
<dbReference type="Proteomes" id="UP001221189">
    <property type="component" value="Unassembled WGS sequence"/>
</dbReference>
<dbReference type="RefSeq" id="WP_273599998.1">
    <property type="nucleotide sequence ID" value="NZ_JAQQXT010000004.1"/>
</dbReference>
<evidence type="ECO:0008006" key="4">
    <source>
        <dbReference type="Google" id="ProtNLM"/>
    </source>
</evidence>
<organism evidence="2 3">
    <name type="scientific">Roseateles albus</name>
    <dbReference type="NCBI Taxonomy" id="2987525"/>
    <lineage>
        <taxon>Bacteria</taxon>
        <taxon>Pseudomonadati</taxon>
        <taxon>Pseudomonadota</taxon>
        <taxon>Betaproteobacteria</taxon>
        <taxon>Burkholderiales</taxon>
        <taxon>Sphaerotilaceae</taxon>
        <taxon>Roseateles</taxon>
    </lineage>
</organism>
<gene>
    <name evidence="2" type="ORF">PRZ03_09055</name>
</gene>
<name>A0ABT5KCQ6_9BURK</name>
<sequence>MHTLMMKKFLKTGAMLVVLTLAGAANATGVSGQGTWETTLLARDLDGNLANGPEAFYDTALNVTWLRNASANGMAWSAAKAWAEQDHFGLSGWRLPTTHVTTADGSCDFSATGGTSCGYNPDSSVATGSEMSHLFFQSLGNKSFYVPGTTNVQAGYGLTNTGNFRMQSADYWSSTESALYSGSAWFFGTPDGFQGYSDKSETLYALAVRSGDVAAVPEQQTWSLLLIGLTCLLLVRRWRAS</sequence>
<comment type="caution">
    <text evidence="2">The sequence shown here is derived from an EMBL/GenBank/DDBJ whole genome shotgun (WGS) entry which is preliminary data.</text>
</comment>
<proteinExistence type="predicted"/>